<name>A0AC61L4Q5_9EURY</name>
<gene>
    <name evidence="1" type="ORF">C4B59_04915</name>
</gene>
<proteinExistence type="predicted"/>
<reference evidence="1" key="1">
    <citation type="submission" date="2018-01" db="EMBL/GenBank/DDBJ databases">
        <authorList>
            <person name="Krukenberg V."/>
        </authorList>
    </citation>
    <scope>NUCLEOTIDE SEQUENCE</scope>
    <source>
        <strain evidence="1">E20ANME2</strain>
    </source>
</reference>
<evidence type="ECO:0000313" key="1">
    <source>
        <dbReference type="EMBL" id="PXF61295.1"/>
    </source>
</evidence>
<organism evidence="1 2">
    <name type="scientific">Candidatus Methanogaster sp</name>
    <dbReference type="NCBI Taxonomy" id="3386292"/>
    <lineage>
        <taxon>Archaea</taxon>
        <taxon>Methanobacteriati</taxon>
        <taxon>Methanobacteriota</taxon>
        <taxon>Stenosarchaea group</taxon>
        <taxon>Methanomicrobia</taxon>
        <taxon>Methanosarcinales</taxon>
        <taxon>ANME-2 cluster</taxon>
        <taxon>Candidatus Methanogasteraceae</taxon>
        <taxon>Candidatus Methanogaster</taxon>
    </lineage>
</organism>
<dbReference type="EMBL" id="PQXF01000006">
    <property type="protein sequence ID" value="PXF61295.1"/>
    <property type="molecule type" value="Genomic_DNA"/>
</dbReference>
<accession>A0AC61L4Q5</accession>
<comment type="caution">
    <text evidence="1">The sequence shown here is derived from an EMBL/GenBank/DDBJ whole genome shotgun (WGS) entry which is preliminary data.</text>
</comment>
<protein>
    <submittedName>
        <fullName evidence="1">Uncharacterized protein</fullName>
    </submittedName>
</protein>
<dbReference type="Proteomes" id="UP000248329">
    <property type="component" value="Unassembled WGS sequence"/>
</dbReference>
<evidence type="ECO:0000313" key="2">
    <source>
        <dbReference type="Proteomes" id="UP000248329"/>
    </source>
</evidence>
<sequence length="700" mass="74331">MKLGNMKIGPKLFAGFGVVLILTAALGIVSHLQIGTMQDQSVVMGKSADLKAVMKDVRQQEKNYILRGDQTSIDKTNEAVTKVKRLITELEPMVTIAANKVALADAKRTIPTYDRAFVDLQTLTAAKARQLSACEDDARNVETAIKDSSADQVTEDAMITQLLAARRAEKNFVAREDDRYAADVSTEVNRLKADANAAEITGSEKSAIRNAADTYQKSFSDYVGTVHDFTEYTSTEGPLVQSGRTVDAAATTLLVNAEAASSAAADRAAMYVVVFIIVAIVIGIGVATFVTRSITGPVGEVVRVVDDFASGKLATRAETTKASGELLEMTETLNKFGDGLQEIIKDVGRVTGMMAEGDMTAVFKAETPGDFSMIRDNLDQANMDLSDLVSGLQKAVQAVAAVSEESAASTEEMNSGMEQIGSASQEIAQGAQNLTEVVNNAVEELKDTAAMFQEMDLTIEESSKLLERGVETVQHVGEVSGSARNSVDEIRDAITESSQVVGGLNDAVQKIGDVTDVIKDIADQTNLLALNAAIEAARAGEYGRGFAVVAEEVRKLAEESRKSTDDIAILAKDIQKEMADVVNSSHGMADKSVEVTETIREAVDGAAEAVEMMAEITSRVQEVAAGSKQGSASIGKAAKGADEMTSTSEEAASASEEISSAVEEQLAAIEELSAGSQHLSEQAQAAMELLDRFKVKEGEF</sequence>